<organism evidence="1">
    <name type="scientific">Blastochloris viridis</name>
    <name type="common">Rhodopseudomonas viridis</name>
    <dbReference type="NCBI Taxonomy" id="1079"/>
    <lineage>
        <taxon>Bacteria</taxon>
        <taxon>Pseudomonadati</taxon>
        <taxon>Pseudomonadota</taxon>
        <taxon>Alphaproteobacteria</taxon>
        <taxon>Hyphomicrobiales</taxon>
        <taxon>Blastochloridaceae</taxon>
        <taxon>Blastochloris</taxon>
    </lineage>
</organism>
<dbReference type="AlphaFoldDB" id="A0A182D4R1"/>
<sequence>MRRLALVRWGFLPAWVKDPSAFALLINARAEGLLDKAAGPP</sequence>
<reference evidence="1" key="1">
    <citation type="journal article" date="2015" name="Genome Announc.">
        <title>Complete Genome Sequence of the Bacteriochlorophyll b-Producing Photosynthetic Bacterium Blastochloris viridis.</title>
        <authorList>
            <person name="Tsukatani Y."/>
            <person name="Hirose Y."/>
            <person name="Harada J."/>
            <person name="Misawa N."/>
            <person name="Mori K."/>
            <person name="Inoue K."/>
            <person name="Tamiaki H."/>
        </authorList>
    </citation>
    <scope>NUCLEOTIDE SEQUENCE [LARGE SCALE GENOMIC DNA]</scope>
    <source>
        <strain evidence="1">DSM 133</strain>
    </source>
</reference>
<proteinExistence type="predicted"/>
<gene>
    <name evidence="1" type="ORF">BV133_2755</name>
</gene>
<protein>
    <submittedName>
        <fullName evidence="1">Uncharacterized protein</fullName>
    </submittedName>
</protein>
<dbReference type="GO" id="GO:0003697">
    <property type="term" value="F:single-stranded DNA binding"/>
    <property type="evidence" value="ECO:0007669"/>
    <property type="project" value="InterPro"/>
</dbReference>
<dbReference type="InterPro" id="IPR036590">
    <property type="entry name" value="SRAP-like"/>
</dbReference>
<accession>A0A182D4R1</accession>
<evidence type="ECO:0000313" key="1">
    <source>
        <dbReference type="EMBL" id="BAS00349.1"/>
    </source>
</evidence>
<dbReference type="SUPFAM" id="SSF143081">
    <property type="entry name" value="BB1717-like"/>
    <property type="match status" value="1"/>
</dbReference>
<dbReference type="GO" id="GO:0106300">
    <property type="term" value="P:protein-DNA covalent cross-linking repair"/>
    <property type="evidence" value="ECO:0007669"/>
    <property type="project" value="InterPro"/>
</dbReference>
<dbReference type="EMBL" id="AP014854">
    <property type="protein sequence ID" value="BAS00349.1"/>
    <property type="molecule type" value="Genomic_DNA"/>
</dbReference>
<dbReference type="InterPro" id="IPR003738">
    <property type="entry name" value="SRAP"/>
</dbReference>
<dbReference type="Gene3D" id="3.90.1680.10">
    <property type="entry name" value="SOS response associated peptidase-like"/>
    <property type="match status" value="1"/>
</dbReference>
<dbReference type="Pfam" id="PF02586">
    <property type="entry name" value="SRAP"/>
    <property type="match status" value="1"/>
</dbReference>
<name>A0A182D4R1_BLAVI</name>